<proteinExistence type="predicted"/>
<gene>
    <name evidence="2" type="ORF">IV02_09160</name>
</gene>
<protein>
    <recommendedName>
        <fullName evidence="4">DUF4845 domain-containing protein</fullName>
    </recommendedName>
</protein>
<dbReference type="RefSeq" id="WP_020288885.1">
    <property type="nucleotide sequence ID" value="NZ_JPQT01000097.1"/>
</dbReference>
<dbReference type="PATRIC" id="fig|317.174.peg.1872"/>
<evidence type="ECO:0000256" key="1">
    <source>
        <dbReference type="SAM" id="Phobius"/>
    </source>
</evidence>
<dbReference type="Pfam" id="PF16137">
    <property type="entry name" value="DUF4845"/>
    <property type="match status" value="1"/>
</dbReference>
<evidence type="ECO:0008006" key="4">
    <source>
        <dbReference type="Google" id="ProtNLM"/>
    </source>
</evidence>
<sequence length="125" mass="13944">MKVAGSQKGLSFVGWLLALALLAFVVNVAFKLVPHYLDHRSLKSAIEAVETNPSLDITTVSDFYSYVGKSMQVNSIRDLDLNKVLSVTVENNKFLAHLKYEKREALIQNIDLVVKFDDTFSVGKP</sequence>
<dbReference type="AlphaFoldDB" id="A0A085VAX0"/>
<dbReference type="Proteomes" id="UP000028643">
    <property type="component" value="Unassembled WGS sequence"/>
</dbReference>
<accession>A0A085VAX0</accession>
<name>A0A085VAX0_PSESX</name>
<dbReference type="EMBL" id="JPQT01000097">
    <property type="protein sequence ID" value="KFE52583.1"/>
    <property type="molecule type" value="Genomic_DNA"/>
</dbReference>
<feature type="transmembrane region" description="Helical" evidence="1">
    <location>
        <begin position="12"/>
        <end position="33"/>
    </location>
</feature>
<reference evidence="2 3" key="1">
    <citation type="submission" date="2014-07" db="EMBL/GenBank/DDBJ databases">
        <title>Draft Genome Sequences of Environmental Pseudomonas syringae strains.</title>
        <authorList>
            <person name="Baltrus D.A."/>
            <person name="Berge O."/>
            <person name="Morris C."/>
        </authorList>
    </citation>
    <scope>NUCLEOTIDE SEQUENCE [LARGE SCALE GENOMIC DNA]</scope>
    <source>
        <strain evidence="2 3">CEB003</strain>
    </source>
</reference>
<comment type="caution">
    <text evidence="2">The sequence shown here is derived from an EMBL/GenBank/DDBJ whole genome shotgun (WGS) entry which is preliminary data.</text>
</comment>
<keyword evidence="1" id="KW-0472">Membrane</keyword>
<dbReference type="InterPro" id="IPR032314">
    <property type="entry name" value="DUF4845"/>
</dbReference>
<keyword evidence="1" id="KW-0812">Transmembrane</keyword>
<organism evidence="2 3">
    <name type="scientific">Pseudomonas syringae</name>
    <dbReference type="NCBI Taxonomy" id="317"/>
    <lineage>
        <taxon>Bacteria</taxon>
        <taxon>Pseudomonadati</taxon>
        <taxon>Pseudomonadota</taxon>
        <taxon>Gammaproteobacteria</taxon>
        <taxon>Pseudomonadales</taxon>
        <taxon>Pseudomonadaceae</taxon>
        <taxon>Pseudomonas</taxon>
    </lineage>
</organism>
<evidence type="ECO:0000313" key="2">
    <source>
        <dbReference type="EMBL" id="KFE52583.1"/>
    </source>
</evidence>
<keyword evidence="1" id="KW-1133">Transmembrane helix</keyword>
<evidence type="ECO:0000313" key="3">
    <source>
        <dbReference type="Proteomes" id="UP000028643"/>
    </source>
</evidence>